<name>A0A420HGK7_9PEZI</name>
<feature type="non-terminal residue" evidence="1">
    <location>
        <position position="1"/>
    </location>
</feature>
<comment type="caution">
    <text evidence="1">The sequence shown here is derived from an EMBL/GenBank/DDBJ whole genome shotgun (WGS) entry which is preliminary data.</text>
</comment>
<reference evidence="1 2" key="1">
    <citation type="journal article" date="2018" name="BMC Genomics">
        <title>Comparative genome analyses reveal sequence features reflecting distinct modes of host-adaptation between dicot and monocot powdery mildew.</title>
        <authorList>
            <person name="Wu Y."/>
            <person name="Ma X."/>
            <person name="Pan Z."/>
            <person name="Kale S.D."/>
            <person name="Song Y."/>
            <person name="King H."/>
            <person name="Zhang Q."/>
            <person name="Presley C."/>
            <person name="Deng X."/>
            <person name="Wei C.I."/>
            <person name="Xiao S."/>
        </authorList>
    </citation>
    <scope>NUCLEOTIDE SEQUENCE [LARGE SCALE GENOMIC DNA]</scope>
    <source>
        <strain evidence="1">UMSG2</strain>
    </source>
</reference>
<accession>A0A420HGK7</accession>
<dbReference type="Pfam" id="PF14223">
    <property type="entry name" value="Retrotran_gag_2"/>
    <property type="match status" value="1"/>
</dbReference>
<sequence>GTENYALWALRITAYLRRQGFNSVTETDDVSSEINDNALADIELCLEDGPLLQIQHIKRANLLWVTLRNLYTPKGFSADFLVIKEFFNCKLSNFVTMEDFLNTSRQLLDSMAQRGIVLPKRVIFTQYLNNLTDNYQNIVSNIMQTLRNNIDSYPLDELFSNLLDEANRLQSKAVNSQTALVSLKSNPGKKFKGKKSYKVTKGMLCRHCHRTNHTTSDCFELFPEKVPKKFKGSGLHSELELRTCHTSDGVKNVKDNKVLINQDTPKLINLDGMDVDPTIESVCQEVILNLQSTDQDLDPIGQNRKLILRHTSQFVFDTAATSHIKDTCYILCDDKVIAQGRRINNLFYLDIDHVVIPDQALYLSSNHKTDSSPNLSNGQSECKNGQKSIDVGVLHNRMGHVNPANLVRLVQNTTGFTSLTNASHVQLQHCE</sequence>
<feature type="non-terminal residue" evidence="1">
    <location>
        <position position="431"/>
    </location>
</feature>
<dbReference type="AlphaFoldDB" id="A0A420HGK7"/>
<evidence type="ECO:0000313" key="2">
    <source>
        <dbReference type="Proteomes" id="UP000286134"/>
    </source>
</evidence>
<dbReference type="Proteomes" id="UP000286134">
    <property type="component" value="Unassembled WGS sequence"/>
</dbReference>
<dbReference type="EMBL" id="MCFK01008024">
    <property type="protein sequence ID" value="RKF56614.1"/>
    <property type="molecule type" value="Genomic_DNA"/>
</dbReference>
<organism evidence="1 2">
    <name type="scientific">Erysiphe neolycopersici</name>
    <dbReference type="NCBI Taxonomy" id="212602"/>
    <lineage>
        <taxon>Eukaryota</taxon>
        <taxon>Fungi</taxon>
        <taxon>Dikarya</taxon>
        <taxon>Ascomycota</taxon>
        <taxon>Pezizomycotina</taxon>
        <taxon>Leotiomycetes</taxon>
        <taxon>Erysiphales</taxon>
        <taxon>Erysiphaceae</taxon>
        <taxon>Erysiphe</taxon>
    </lineage>
</organism>
<evidence type="ECO:0008006" key="3">
    <source>
        <dbReference type="Google" id="ProtNLM"/>
    </source>
</evidence>
<keyword evidence="2" id="KW-1185">Reference proteome</keyword>
<protein>
    <recommendedName>
        <fullName evidence="3">Retrovirus-related Pol polyprotein from transposon TNT 1-94</fullName>
    </recommendedName>
</protein>
<evidence type="ECO:0000313" key="1">
    <source>
        <dbReference type="EMBL" id="RKF56614.1"/>
    </source>
</evidence>
<dbReference type="STRING" id="212602.A0A420HGK7"/>
<dbReference type="OrthoDB" id="3599317at2759"/>
<gene>
    <name evidence="1" type="ORF">OnM2_080060</name>
</gene>
<proteinExistence type="predicted"/>